<evidence type="ECO:0000313" key="3">
    <source>
        <dbReference type="Proteomes" id="UP000824120"/>
    </source>
</evidence>
<sequence>MQNVPPVPAIPHGQTRWFELKAVDKEGNMWWKKHTEARYFSDVCIKRDSLARDIPWILRQIQELHLKSNFVEPVECNLHVVHKFYANWATKSRSHFMRVRAVDVDLTPAVLNDILGTPADTDPLVLIGLNIHPPHQDIRHTLFGLQSMVRRTKHSSMRFHQSLMYRCNEIIMAHMYGLEILRHRNGFSASTMKHLREMDTRYPLNAHARVILGIGAQFFEHMDDDVPTYEDRLRTSSDVDSNSETEDVDPM</sequence>
<dbReference type="EMBL" id="JACXVP010000004">
    <property type="protein sequence ID" value="KAG5609667.1"/>
    <property type="molecule type" value="Genomic_DNA"/>
</dbReference>
<keyword evidence="3" id="KW-1185">Reference proteome</keyword>
<comment type="caution">
    <text evidence="2">The sequence shown here is derived from an EMBL/GenBank/DDBJ whole genome shotgun (WGS) entry which is preliminary data.</text>
</comment>
<organism evidence="2 3">
    <name type="scientific">Solanum commersonii</name>
    <name type="common">Commerson's wild potato</name>
    <name type="synonym">Commerson's nightshade</name>
    <dbReference type="NCBI Taxonomy" id="4109"/>
    <lineage>
        <taxon>Eukaryota</taxon>
        <taxon>Viridiplantae</taxon>
        <taxon>Streptophyta</taxon>
        <taxon>Embryophyta</taxon>
        <taxon>Tracheophyta</taxon>
        <taxon>Spermatophyta</taxon>
        <taxon>Magnoliopsida</taxon>
        <taxon>eudicotyledons</taxon>
        <taxon>Gunneridae</taxon>
        <taxon>Pentapetalae</taxon>
        <taxon>asterids</taxon>
        <taxon>lamiids</taxon>
        <taxon>Solanales</taxon>
        <taxon>Solanaceae</taxon>
        <taxon>Solanoideae</taxon>
        <taxon>Solaneae</taxon>
        <taxon>Solanum</taxon>
    </lineage>
</organism>
<accession>A0A9J5Z9I6</accession>
<feature type="compositionally biased region" description="Acidic residues" evidence="1">
    <location>
        <begin position="241"/>
        <end position="251"/>
    </location>
</feature>
<feature type="region of interest" description="Disordered" evidence="1">
    <location>
        <begin position="231"/>
        <end position="251"/>
    </location>
</feature>
<dbReference type="AlphaFoldDB" id="A0A9J5Z9I6"/>
<dbReference type="Proteomes" id="UP000824120">
    <property type="component" value="Chromosome 4"/>
</dbReference>
<proteinExistence type="predicted"/>
<name>A0A9J5Z9I6_SOLCO</name>
<reference evidence="2 3" key="1">
    <citation type="submission" date="2020-09" db="EMBL/GenBank/DDBJ databases">
        <title>De no assembly of potato wild relative species, Solanum commersonii.</title>
        <authorList>
            <person name="Cho K."/>
        </authorList>
    </citation>
    <scope>NUCLEOTIDE SEQUENCE [LARGE SCALE GENOMIC DNA]</scope>
    <source>
        <strain evidence="2">LZ3.2</strain>
        <tissue evidence="2">Leaf</tissue>
    </source>
</reference>
<dbReference type="OrthoDB" id="1552040at2759"/>
<evidence type="ECO:0000313" key="2">
    <source>
        <dbReference type="EMBL" id="KAG5609667.1"/>
    </source>
</evidence>
<protein>
    <submittedName>
        <fullName evidence="2">Uncharacterized protein</fullName>
    </submittedName>
</protein>
<gene>
    <name evidence="2" type="ORF">H5410_020948</name>
</gene>
<evidence type="ECO:0000256" key="1">
    <source>
        <dbReference type="SAM" id="MobiDB-lite"/>
    </source>
</evidence>